<feature type="binding site" evidence="6">
    <location>
        <position position="295"/>
    </location>
    <ligand>
        <name>Zn(2+)</name>
        <dbReference type="ChEBI" id="CHEBI:29105"/>
        <label>1</label>
    </ligand>
</feature>
<evidence type="ECO:0000256" key="2">
    <source>
        <dbReference type="ARBA" id="ARBA00022723"/>
    </source>
</evidence>
<dbReference type="InterPro" id="IPR003607">
    <property type="entry name" value="HD/PDEase_dom"/>
</dbReference>
<dbReference type="PANTHER" id="PTHR11347">
    <property type="entry name" value="CYCLIC NUCLEOTIDE PHOSPHODIESTERASE"/>
    <property type="match status" value="1"/>
</dbReference>
<dbReference type="AlphaFoldDB" id="A0A0L0RXU0"/>
<feature type="binding site" evidence="5">
    <location>
        <position position="456"/>
    </location>
    <ligand>
        <name>AMP</name>
        <dbReference type="ChEBI" id="CHEBI:456215"/>
    </ligand>
</feature>
<feature type="binding site" evidence="6">
    <location>
        <position position="296"/>
    </location>
    <ligand>
        <name>Zn(2+)</name>
        <dbReference type="ChEBI" id="CHEBI:29105"/>
        <label>1</label>
    </ligand>
</feature>
<evidence type="ECO:0000256" key="1">
    <source>
        <dbReference type="ARBA" id="ARBA00022535"/>
    </source>
</evidence>
<dbReference type="InterPro" id="IPR036971">
    <property type="entry name" value="PDEase_catalytic_dom_sf"/>
</dbReference>
<feature type="binding site" evidence="5">
    <location>
        <position position="405"/>
    </location>
    <ligand>
        <name>AMP</name>
        <dbReference type="ChEBI" id="CHEBI:456215"/>
    </ligand>
</feature>
<evidence type="ECO:0000256" key="6">
    <source>
        <dbReference type="PIRSR" id="PIRSR623088-3"/>
    </source>
</evidence>
<dbReference type="FunFam" id="1.10.1300.10:FF:000006">
    <property type="entry name" value="Phosphodiesterase 9A"/>
    <property type="match status" value="1"/>
</dbReference>
<dbReference type="GO" id="GO:0046872">
    <property type="term" value="F:metal ion binding"/>
    <property type="evidence" value="ECO:0007669"/>
    <property type="project" value="UniProtKB-KW"/>
</dbReference>
<dbReference type="eggNOG" id="KOG3689">
    <property type="taxonomic scope" value="Eukaryota"/>
</dbReference>
<evidence type="ECO:0000313" key="10">
    <source>
        <dbReference type="Proteomes" id="UP000054350"/>
    </source>
</evidence>
<feature type="binding site" evidence="6">
    <location>
        <position position="296"/>
    </location>
    <ligand>
        <name>Zn(2+)</name>
        <dbReference type="ChEBI" id="CHEBI:29105"/>
        <label>2</label>
    </ligand>
</feature>
<dbReference type="Proteomes" id="UP000054350">
    <property type="component" value="Unassembled WGS sequence"/>
</dbReference>
<keyword evidence="2 6" id="KW-0479">Metal-binding</keyword>
<evidence type="ECO:0000313" key="9">
    <source>
        <dbReference type="EMBL" id="KNE54919.1"/>
    </source>
</evidence>
<dbReference type="InterPro" id="IPR023174">
    <property type="entry name" value="PDEase_CS"/>
</dbReference>
<reference evidence="9 10" key="1">
    <citation type="submission" date="2009-11" db="EMBL/GenBank/DDBJ databases">
        <title>Annotation of Allomyces macrogynus ATCC 38327.</title>
        <authorList>
            <consortium name="The Broad Institute Genome Sequencing Platform"/>
            <person name="Russ C."/>
            <person name="Cuomo C."/>
            <person name="Burger G."/>
            <person name="Gray M.W."/>
            <person name="Holland P.W.H."/>
            <person name="King N."/>
            <person name="Lang F.B.F."/>
            <person name="Roger A.J."/>
            <person name="Ruiz-Trillo I."/>
            <person name="Young S.K."/>
            <person name="Zeng Q."/>
            <person name="Gargeya S."/>
            <person name="Fitzgerald M."/>
            <person name="Haas B."/>
            <person name="Abouelleil A."/>
            <person name="Alvarado L."/>
            <person name="Arachchi H.M."/>
            <person name="Berlin A."/>
            <person name="Chapman S.B."/>
            <person name="Gearin G."/>
            <person name="Goldberg J."/>
            <person name="Griggs A."/>
            <person name="Gujja S."/>
            <person name="Hansen M."/>
            <person name="Heiman D."/>
            <person name="Howarth C."/>
            <person name="Larimer J."/>
            <person name="Lui A."/>
            <person name="MacDonald P.J.P."/>
            <person name="McCowen C."/>
            <person name="Montmayeur A."/>
            <person name="Murphy C."/>
            <person name="Neiman D."/>
            <person name="Pearson M."/>
            <person name="Priest M."/>
            <person name="Roberts A."/>
            <person name="Saif S."/>
            <person name="Shea T."/>
            <person name="Sisk P."/>
            <person name="Stolte C."/>
            <person name="Sykes S."/>
            <person name="Wortman J."/>
            <person name="Nusbaum C."/>
            <person name="Birren B."/>
        </authorList>
    </citation>
    <scope>NUCLEOTIDE SEQUENCE [LARGE SCALE GENOMIC DNA]</scope>
    <source>
        <strain evidence="9 10">ATCC 38327</strain>
    </source>
</reference>
<feature type="binding site" evidence="6">
    <location>
        <position position="405"/>
    </location>
    <ligand>
        <name>Zn(2+)</name>
        <dbReference type="ChEBI" id="CHEBI:29105"/>
        <label>1</label>
    </ligand>
</feature>
<evidence type="ECO:0000256" key="3">
    <source>
        <dbReference type="ARBA" id="ARBA00022801"/>
    </source>
</evidence>
<dbReference type="OrthoDB" id="546632at2759"/>
<dbReference type="GO" id="GO:0007165">
    <property type="term" value="P:signal transduction"/>
    <property type="evidence" value="ECO:0007669"/>
    <property type="project" value="InterPro"/>
</dbReference>
<evidence type="ECO:0000256" key="5">
    <source>
        <dbReference type="PIRSR" id="PIRSR623088-2"/>
    </source>
</evidence>
<feature type="binding site" evidence="5">
    <location>
        <position position="296"/>
    </location>
    <ligand>
        <name>AMP</name>
        <dbReference type="ChEBI" id="CHEBI:456215"/>
    </ligand>
</feature>
<keyword evidence="3 7" id="KW-0378">Hydrolase</keyword>
<comment type="cofactor">
    <cofactor evidence="7">
        <name>a divalent metal cation</name>
        <dbReference type="ChEBI" id="CHEBI:60240"/>
    </cofactor>
    <text evidence="7">Binds 2 divalent metal cations per subunit. Site 1 may preferentially bind zinc ions, while site 2 has a preference for magnesium and/or manganese ions.</text>
</comment>
<name>A0A0L0RXU0_ALLM3</name>
<dbReference type="SMART" id="SM00471">
    <property type="entry name" value="HDc"/>
    <property type="match status" value="1"/>
</dbReference>
<protein>
    <recommendedName>
        <fullName evidence="7">Phosphodiesterase</fullName>
        <ecNumber evidence="7">3.1.4.-</ecNumber>
    </recommendedName>
</protein>
<evidence type="ECO:0000256" key="7">
    <source>
        <dbReference type="RuleBase" id="RU363067"/>
    </source>
</evidence>
<comment type="similarity">
    <text evidence="7">Belongs to the cyclic nucleotide phosphodiesterase family.</text>
</comment>
<dbReference type="STRING" id="578462.A0A0L0RXU0"/>
<dbReference type="CDD" id="cd00077">
    <property type="entry name" value="HDc"/>
    <property type="match status" value="1"/>
</dbReference>
<reference evidence="10" key="2">
    <citation type="submission" date="2009-11" db="EMBL/GenBank/DDBJ databases">
        <title>The Genome Sequence of Allomyces macrogynus strain ATCC 38327.</title>
        <authorList>
            <consortium name="The Broad Institute Genome Sequencing Platform"/>
            <person name="Russ C."/>
            <person name="Cuomo C."/>
            <person name="Shea T."/>
            <person name="Young S.K."/>
            <person name="Zeng Q."/>
            <person name="Koehrsen M."/>
            <person name="Haas B."/>
            <person name="Borodovsky M."/>
            <person name="Guigo R."/>
            <person name="Alvarado L."/>
            <person name="Berlin A."/>
            <person name="Borenstein D."/>
            <person name="Chen Z."/>
            <person name="Engels R."/>
            <person name="Freedman E."/>
            <person name="Gellesch M."/>
            <person name="Goldberg J."/>
            <person name="Griggs A."/>
            <person name="Gujja S."/>
            <person name="Heiman D."/>
            <person name="Hepburn T."/>
            <person name="Howarth C."/>
            <person name="Jen D."/>
            <person name="Larson L."/>
            <person name="Lewis B."/>
            <person name="Mehta T."/>
            <person name="Park D."/>
            <person name="Pearson M."/>
            <person name="Roberts A."/>
            <person name="Saif S."/>
            <person name="Shenoy N."/>
            <person name="Sisk P."/>
            <person name="Stolte C."/>
            <person name="Sykes S."/>
            <person name="Walk T."/>
            <person name="White J."/>
            <person name="Yandava C."/>
            <person name="Burger G."/>
            <person name="Gray M.W."/>
            <person name="Holland P.W.H."/>
            <person name="King N."/>
            <person name="Lang F.B.F."/>
            <person name="Roger A.J."/>
            <person name="Ruiz-Trillo I."/>
            <person name="Lander E."/>
            <person name="Nusbaum C."/>
        </authorList>
    </citation>
    <scope>NUCLEOTIDE SEQUENCE [LARGE SCALE GENOMIC DNA]</scope>
    <source>
        <strain evidence="10">ATCC 38327</strain>
    </source>
</reference>
<dbReference type="VEuPathDB" id="FungiDB:AMAG_00863"/>
<dbReference type="GO" id="GO:0004114">
    <property type="term" value="F:3',5'-cyclic-nucleotide phosphodiesterase activity"/>
    <property type="evidence" value="ECO:0007669"/>
    <property type="project" value="InterPro"/>
</dbReference>
<feature type="binding site" evidence="6">
    <location>
        <position position="259"/>
    </location>
    <ligand>
        <name>Zn(2+)</name>
        <dbReference type="ChEBI" id="CHEBI:29105"/>
        <label>1</label>
    </ligand>
</feature>
<sequence length="534" mass="59042">MPAATTTMPAATVPAATTEPTRIFVKVLGTTDPPAPVLVYQGCTRADLRATLCSVAKVAEPDSRVILALRKGDGALMPIGLQLPANSQEDPYELSVKIIGQDVPEQDNGSEFSPHRIAVLDAQLTAVSKAMDPIRDLHGLQAKVAAFQKRLELAEKNLIMTQYKAPKPSMRVLKRLTKVEPIFADQPKYIFTPDTVAYLKQTQFNNWQWEDNEMAALIEHMFIELGLVARFKMDLATLKRFLHTIKDAYNANPFHNFRHCFCVTQMFYGMLNECDLVTKLDPIEMLIGLVSCIIHDVDHPGFNNAYQVNARTELAIIYNDQSPLENHHCAVGFRILRSPKCNIFAQLSNKEYEHVRKGIVRCVLSTDLTKHGEIMTKFKATAENFKFADVEHKAQLLVMMVKCADISNEARPADVAEPWLDCLLEEYFAQSDREKLVGLPVAPFMDRDKVTKPGAQIGFIQFVLVPLFENLGSVLPQLHVNVISQIKKSLAYYQDLGEKLKAATAAAAAAAAAGPATAVGTAERAAPAPQKASA</sequence>
<dbReference type="Gene3D" id="1.10.1300.10">
    <property type="entry name" value="3'5'-cyclic nucleotide phosphodiesterase, catalytic domain"/>
    <property type="match status" value="1"/>
</dbReference>
<dbReference type="InterPro" id="IPR002073">
    <property type="entry name" value="PDEase_catalytic_dom"/>
</dbReference>
<dbReference type="Pfam" id="PF00233">
    <property type="entry name" value="PDEase_I"/>
    <property type="match status" value="1"/>
</dbReference>
<dbReference type="EC" id="3.1.4.-" evidence="7"/>
<gene>
    <name evidence="9" type="ORF">AMAG_00863</name>
</gene>
<feature type="active site" description="Proton donor" evidence="4">
    <location>
        <position position="255"/>
    </location>
</feature>
<feature type="domain" description="PDEase" evidence="8">
    <location>
        <begin position="179"/>
        <end position="500"/>
    </location>
</feature>
<organism evidence="9 10">
    <name type="scientific">Allomyces macrogynus (strain ATCC 38327)</name>
    <name type="common">Allomyces javanicus var. macrogynus</name>
    <dbReference type="NCBI Taxonomy" id="578462"/>
    <lineage>
        <taxon>Eukaryota</taxon>
        <taxon>Fungi</taxon>
        <taxon>Fungi incertae sedis</taxon>
        <taxon>Blastocladiomycota</taxon>
        <taxon>Blastocladiomycetes</taxon>
        <taxon>Blastocladiales</taxon>
        <taxon>Blastocladiaceae</taxon>
        <taxon>Allomyces</taxon>
    </lineage>
</organism>
<dbReference type="EMBL" id="GG745328">
    <property type="protein sequence ID" value="KNE54919.1"/>
    <property type="molecule type" value="Genomic_DNA"/>
</dbReference>
<accession>A0A0L0RXU0</accession>
<dbReference type="PRINTS" id="PR00387">
    <property type="entry name" value="PDIESTERASE1"/>
</dbReference>
<feature type="binding site" evidence="5">
    <location>
        <begin position="255"/>
        <end position="259"/>
    </location>
    <ligand>
        <name>AMP</name>
        <dbReference type="ChEBI" id="CHEBI:456215"/>
    </ligand>
</feature>
<keyword evidence="10" id="KW-1185">Reference proteome</keyword>
<dbReference type="SUPFAM" id="SSF109604">
    <property type="entry name" value="HD-domain/PDEase-like"/>
    <property type="match status" value="1"/>
</dbReference>
<proteinExistence type="inferred from homology"/>
<evidence type="ECO:0000259" key="8">
    <source>
        <dbReference type="PROSITE" id="PS51845"/>
    </source>
</evidence>
<dbReference type="PROSITE" id="PS00126">
    <property type="entry name" value="PDEASE_I_1"/>
    <property type="match status" value="1"/>
</dbReference>
<dbReference type="InterPro" id="IPR023088">
    <property type="entry name" value="PDEase"/>
</dbReference>
<dbReference type="PROSITE" id="PS51845">
    <property type="entry name" value="PDEASE_I_2"/>
    <property type="match status" value="1"/>
</dbReference>
<keyword evidence="1" id="KW-0140">cGMP</keyword>
<evidence type="ECO:0000256" key="4">
    <source>
        <dbReference type="PIRSR" id="PIRSR623088-1"/>
    </source>
</evidence>